<dbReference type="Proteomes" id="UP001177260">
    <property type="component" value="Unassembled WGS sequence"/>
</dbReference>
<comment type="caution">
    <text evidence="1">The sequence shown here is derived from an EMBL/GenBank/DDBJ whole genome shotgun (WGS) entry which is preliminary data.</text>
</comment>
<sequence>MAITELIFPSIKTDPASLNEIERDWSTISKRLIDPNPGLRNAFRGFILTENGVDVRDAYREFLLFEWVKAEDFHAFIKSDQFANFAGSIKHLVTGPPTLQLFETNFSPREAASASVVEIVRLSVSSPEQVIASTQAWDQLAQILKAKHKPITYGTSTNLENSVVVGVIGWSSEETRSQIVQEPVCVEALQSLQHLGTLNHIVVAVDAMDLPPL</sequence>
<evidence type="ECO:0000313" key="2">
    <source>
        <dbReference type="Proteomes" id="UP001177260"/>
    </source>
</evidence>
<dbReference type="EMBL" id="JAOPJF010000054">
    <property type="protein sequence ID" value="KAK1142073.1"/>
    <property type="molecule type" value="Genomic_DNA"/>
</dbReference>
<accession>A0ACC3AWN5</accession>
<name>A0ACC3AWN5_9EURO</name>
<reference evidence="1 2" key="1">
    <citation type="journal article" date="2023" name="ACS Omega">
        <title>Identification of the Neoaspergillic Acid Biosynthesis Gene Cluster by Establishing an In Vitro CRISPR-Ribonucleoprotein Genetic System in Aspergillus melleus.</title>
        <authorList>
            <person name="Yuan B."/>
            <person name="Grau M.F."/>
            <person name="Murata R.M."/>
            <person name="Torok T."/>
            <person name="Venkateswaran K."/>
            <person name="Stajich J.E."/>
            <person name="Wang C.C.C."/>
        </authorList>
    </citation>
    <scope>NUCLEOTIDE SEQUENCE [LARGE SCALE GENOMIC DNA]</scope>
    <source>
        <strain evidence="1 2">IMV 1140</strain>
    </source>
</reference>
<keyword evidence="2" id="KW-1185">Reference proteome</keyword>
<organism evidence="1 2">
    <name type="scientific">Aspergillus melleus</name>
    <dbReference type="NCBI Taxonomy" id="138277"/>
    <lineage>
        <taxon>Eukaryota</taxon>
        <taxon>Fungi</taxon>
        <taxon>Dikarya</taxon>
        <taxon>Ascomycota</taxon>
        <taxon>Pezizomycotina</taxon>
        <taxon>Eurotiomycetes</taxon>
        <taxon>Eurotiomycetidae</taxon>
        <taxon>Eurotiales</taxon>
        <taxon>Aspergillaceae</taxon>
        <taxon>Aspergillus</taxon>
        <taxon>Aspergillus subgen. Circumdati</taxon>
    </lineage>
</organism>
<protein>
    <submittedName>
        <fullName evidence="1">Uncharacterized protein</fullName>
    </submittedName>
</protein>
<proteinExistence type="predicted"/>
<evidence type="ECO:0000313" key="1">
    <source>
        <dbReference type="EMBL" id="KAK1142073.1"/>
    </source>
</evidence>
<gene>
    <name evidence="1" type="ORF">N8T08_008155</name>
</gene>